<dbReference type="RefSeq" id="WP_119930516.1">
    <property type="nucleotide sequence ID" value="NZ_QZEY01000019.1"/>
</dbReference>
<keyword evidence="2" id="KW-1185">Reference proteome</keyword>
<dbReference type="InterPro" id="IPR006764">
    <property type="entry name" value="SAM_dep_MeTrfase_SAV2177_type"/>
</dbReference>
<protein>
    <recommendedName>
        <fullName evidence="3">SAM-dependent methyltransferase</fullName>
    </recommendedName>
</protein>
<proteinExistence type="predicted"/>
<organism evidence="1 2">
    <name type="scientific">Bailinhaonella thermotolerans</name>
    <dbReference type="NCBI Taxonomy" id="1070861"/>
    <lineage>
        <taxon>Bacteria</taxon>
        <taxon>Bacillati</taxon>
        <taxon>Actinomycetota</taxon>
        <taxon>Actinomycetes</taxon>
        <taxon>Streptosporangiales</taxon>
        <taxon>Streptosporangiaceae</taxon>
        <taxon>Bailinhaonella</taxon>
    </lineage>
</organism>
<sequence length="99" mass="10801">MTSETTPDFSPTTASAARMYDYYLDGKDNWAADRDAAEKVAAVFPDIGVLARANRGFLLRTVRHLAEVEGLTQFIDVGAGIPTDPRPDVTAREVRSQVS</sequence>
<dbReference type="Proteomes" id="UP000265768">
    <property type="component" value="Unassembled WGS sequence"/>
</dbReference>
<dbReference type="Pfam" id="PF04672">
    <property type="entry name" value="Methyltransf_19"/>
    <property type="match status" value="1"/>
</dbReference>
<evidence type="ECO:0000313" key="2">
    <source>
        <dbReference type="Proteomes" id="UP000265768"/>
    </source>
</evidence>
<dbReference type="AlphaFoldDB" id="A0A3A4AA27"/>
<dbReference type="SUPFAM" id="SSF53335">
    <property type="entry name" value="S-adenosyl-L-methionine-dependent methyltransferases"/>
    <property type="match status" value="1"/>
</dbReference>
<evidence type="ECO:0008006" key="3">
    <source>
        <dbReference type="Google" id="ProtNLM"/>
    </source>
</evidence>
<dbReference type="EMBL" id="QZEY01000019">
    <property type="protein sequence ID" value="RJL23204.1"/>
    <property type="molecule type" value="Genomic_DNA"/>
</dbReference>
<gene>
    <name evidence="1" type="ORF">D5H75_33035</name>
</gene>
<comment type="caution">
    <text evidence="1">The sequence shown here is derived from an EMBL/GenBank/DDBJ whole genome shotgun (WGS) entry which is preliminary data.</text>
</comment>
<accession>A0A3A4AA27</accession>
<name>A0A3A4AA27_9ACTN</name>
<evidence type="ECO:0000313" key="1">
    <source>
        <dbReference type="EMBL" id="RJL23204.1"/>
    </source>
</evidence>
<reference evidence="1 2" key="1">
    <citation type="submission" date="2018-09" db="EMBL/GenBank/DDBJ databases">
        <title>YIM 75507 draft genome.</title>
        <authorList>
            <person name="Tang S."/>
            <person name="Feng Y."/>
        </authorList>
    </citation>
    <scope>NUCLEOTIDE SEQUENCE [LARGE SCALE GENOMIC DNA]</scope>
    <source>
        <strain evidence="1 2">YIM 75507</strain>
    </source>
</reference>
<dbReference type="InterPro" id="IPR029063">
    <property type="entry name" value="SAM-dependent_MTases_sf"/>
</dbReference>
<dbReference type="Gene3D" id="3.40.50.150">
    <property type="entry name" value="Vaccinia Virus protein VP39"/>
    <property type="match status" value="1"/>
</dbReference>
<dbReference type="OrthoDB" id="3214294at2"/>